<accession>A0A4R7UVS0</accession>
<dbReference type="PANTHER" id="PTHR46832:SF1">
    <property type="entry name" value="5'-METHYLTHIOADENOSINE_S-ADENOSYLHOMOCYSTEINE NUCLEOSIDASE"/>
    <property type="match status" value="1"/>
</dbReference>
<dbReference type="Proteomes" id="UP000294927">
    <property type="component" value="Unassembled WGS sequence"/>
</dbReference>
<evidence type="ECO:0000313" key="4">
    <source>
        <dbReference type="Proteomes" id="UP000294927"/>
    </source>
</evidence>
<dbReference type="GO" id="GO:0005829">
    <property type="term" value="C:cytosol"/>
    <property type="evidence" value="ECO:0007669"/>
    <property type="project" value="TreeGrafter"/>
</dbReference>
<dbReference type="PANTHER" id="PTHR46832">
    <property type="entry name" value="5'-METHYLTHIOADENOSINE/S-ADENOSYLHOMOCYSTEINE NUCLEOSIDASE"/>
    <property type="match status" value="1"/>
</dbReference>
<dbReference type="GO" id="GO:0008782">
    <property type="term" value="F:adenosylhomocysteine nucleosidase activity"/>
    <property type="evidence" value="ECO:0007669"/>
    <property type="project" value="TreeGrafter"/>
</dbReference>
<feature type="region of interest" description="Disordered" evidence="1">
    <location>
        <begin position="248"/>
        <end position="270"/>
    </location>
</feature>
<evidence type="ECO:0000313" key="3">
    <source>
        <dbReference type="EMBL" id="TDV40127.1"/>
    </source>
</evidence>
<dbReference type="AlphaFoldDB" id="A0A4R7UVS0"/>
<dbReference type="InterPro" id="IPR000845">
    <property type="entry name" value="Nucleoside_phosphorylase_d"/>
</dbReference>
<gene>
    <name evidence="3" type="ORF">CLV71_124146</name>
</gene>
<organism evidence="3 4">
    <name type="scientific">Actinophytocola oryzae</name>
    <dbReference type="NCBI Taxonomy" id="502181"/>
    <lineage>
        <taxon>Bacteria</taxon>
        <taxon>Bacillati</taxon>
        <taxon>Actinomycetota</taxon>
        <taxon>Actinomycetes</taxon>
        <taxon>Pseudonocardiales</taxon>
        <taxon>Pseudonocardiaceae</taxon>
    </lineage>
</organism>
<name>A0A4R7UVS0_9PSEU</name>
<feature type="domain" description="Nucleoside phosphorylase" evidence="2">
    <location>
        <begin position="2"/>
        <end position="240"/>
    </location>
</feature>
<evidence type="ECO:0000256" key="1">
    <source>
        <dbReference type="SAM" id="MobiDB-lite"/>
    </source>
</evidence>
<dbReference type="Gene3D" id="3.40.50.1580">
    <property type="entry name" value="Nucleoside phosphorylase domain"/>
    <property type="match status" value="1"/>
</dbReference>
<reference evidence="3 4" key="1">
    <citation type="submission" date="2019-03" db="EMBL/GenBank/DDBJ databases">
        <title>Genomic Encyclopedia of Archaeal and Bacterial Type Strains, Phase II (KMG-II): from individual species to whole genera.</title>
        <authorList>
            <person name="Goeker M."/>
        </authorList>
    </citation>
    <scope>NUCLEOTIDE SEQUENCE [LARGE SCALE GENOMIC DNA]</scope>
    <source>
        <strain evidence="3 4">DSM 45499</strain>
    </source>
</reference>
<dbReference type="Pfam" id="PF01048">
    <property type="entry name" value="PNP_UDP_1"/>
    <property type="match status" value="1"/>
</dbReference>
<dbReference type="GO" id="GO:0009116">
    <property type="term" value="P:nucleoside metabolic process"/>
    <property type="evidence" value="ECO:0007669"/>
    <property type="project" value="InterPro"/>
</dbReference>
<evidence type="ECO:0000259" key="2">
    <source>
        <dbReference type="Pfam" id="PF01048"/>
    </source>
</evidence>
<dbReference type="GO" id="GO:0019284">
    <property type="term" value="P:L-methionine salvage from S-adenosylmethionine"/>
    <property type="evidence" value="ECO:0007669"/>
    <property type="project" value="TreeGrafter"/>
</dbReference>
<protein>
    <submittedName>
        <fullName evidence="3">Nucleoside phosphorylase</fullName>
    </submittedName>
</protein>
<dbReference type="GO" id="GO:0008930">
    <property type="term" value="F:methylthioadenosine nucleosidase activity"/>
    <property type="evidence" value="ECO:0007669"/>
    <property type="project" value="TreeGrafter"/>
</dbReference>
<dbReference type="CDD" id="cd09008">
    <property type="entry name" value="MTAN"/>
    <property type="match status" value="1"/>
</dbReference>
<dbReference type="OrthoDB" id="44283at2"/>
<sequence length="298" mass="31525">MIVILTALSVEFEAVRPHVVDVTVQPHSAGTLFDVGHLECQPNCQVALATIGVGGLTTATLTERAITEFRPSAVLFVGIAGGLREWLELGDVIAATKVYAYDGGRSEDEEFLARPRAWETSHAIDQVARRLPRGNRWHALLPSEGEAVTPSVHFEAIAAGDVLLNSTKSPLRQQLRRNYNDAVAVEMESAGLALAGHLNGGVPAATIRGISDLADGHKAAADRGGSQRIAARNAAAFAVTLAGELDRQLDQGPKGSPPQATSRPHLPQIRNTNTARDNARVGQQIGVHMGALQDGAAK</sequence>
<dbReference type="InterPro" id="IPR035994">
    <property type="entry name" value="Nucleoside_phosphorylase_sf"/>
</dbReference>
<keyword evidence="4" id="KW-1185">Reference proteome</keyword>
<comment type="caution">
    <text evidence="3">The sequence shown here is derived from an EMBL/GenBank/DDBJ whole genome shotgun (WGS) entry which is preliminary data.</text>
</comment>
<dbReference type="SUPFAM" id="SSF53167">
    <property type="entry name" value="Purine and uridine phosphorylases"/>
    <property type="match status" value="1"/>
</dbReference>
<proteinExistence type="predicted"/>
<dbReference type="EMBL" id="SOCP01000024">
    <property type="protein sequence ID" value="TDV40127.1"/>
    <property type="molecule type" value="Genomic_DNA"/>
</dbReference>